<gene>
    <name evidence="2" type="ORF">ANANG_G00314400</name>
</gene>
<evidence type="ECO:0000256" key="1">
    <source>
        <dbReference type="SAM" id="MobiDB-lite"/>
    </source>
</evidence>
<dbReference type="Proteomes" id="UP001044222">
    <property type="component" value="Chromosome 19"/>
</dbReference>
<accession>A0A9D3LIY8</accession>
<comment type="caution">
    <text evidence="2">The sequence shown here is derived from an EMBL/GenBank/DDBJ whole genome shotgun (WGS) entry which is preliminary data.</text>
</comment>
<protein>
    <submittedName>
        <fullName evidence="2">Uncharacterized protein</fullName>
    </submittedName>
</protein>
<reference evidence="2" key="1">
    <citation type="submission" date="2021-01" db="EMBL/GenBank/DDBJ databases">
        <title>A chromosome-scale assembly of European eel, Anguilla anguilla.</title>
        <authorList>
            <person name="Henkel C."/>
            <person name="Jong-Raadsen S.A."/>
            <person name="Dufour S."/>
            <person name="Weltzien F.-A."/>
            <person name="Palstra A.P."/>
            <person name="Pelster B."/>
            <person name="Spaink H.P."/>
            <person name="Van Den Thillart G.E."/>
            <person name="Jansen H."/>
            <person name="Zahm M."/>
            <person name="Klopp C."/>
            <person name="Cedric C."/>
            <person name="Louis A."/>
            <person name="Berthelot C."/>
            <person name="Parey E."/>
            <person name="Roest Crollius H."/>
            <person name="Montfort J."/>
            <person name="Robinson-Rechavi M."/>
            <person name="Bucao C."/>
            <person name="Bouchez O."/>
            <person name="Gislard M."/>
            <person name="Lluch J."/>
            <person name="Milhes M."/>
            <person name="Lampietro C."/>
            <person name="Lopez Roques C."/>
            <person name="Donnadieu C."/>
            <person name="Braasch I."/>
            <person name="Desvignes T."/>
            <person name="Postlethwait J."/>
            <person name="Bobe J."/>
            <person name="Guiguen Y."/>
            <person name="Dirks R."/>
        </authorList>
    </citation>
    <scope>NUCLEOTIDE SEQUENCE</scope>
    <source>
        <strain evidence="2">Tag_6206</strain>
        <tissue evidence="2">Liver</tissue>
    </source>
</reference>
<proteinExistence type="predicted"/>
<sequence>MKSAQPCRVCARTLESLHREDRHASPLDLHLSSSPGPRGFTWQHESVATPPSLKEMASDWSSLHCLAWDAAAPLLGI</sequence>
<name>A0A9D3LIY8_ANGAN</name>
<feature type="region of interest" description="Disordered" evidence="1">
    <location>
        <begin position="22"/>
        <end position="44"/>
    </location>
</feature>
<evidence type="ECO:0000313" key="2">
    <source>
        <dbReference type="EMBL" id="KAG5830797.1"/>
    </source>
</evidence>
<organism evidence="2 3">
    <name type="scientific">Anguilla anguilla</name>
    <name type="common">European freshwater eel</name>
    <name type="synonym">Muraena anguilla</name>
    <dbReference type="NCBI Taxonomy" id="7936"/>
    <lineage>
        <taxon>Eukaryota</taxon>
        <taxon>Metazoa</taxon>
        <taxon>Chordata</taxon>
        <taxon>Craniata</taxon>
        <taxon>Vertebrata</taxon>
        <taxon>Euteleostomi</taxon>
        <taxon>Actinopterygii</taxon>
        <taxon>Neopterygii</taxon>
        <taxon>Teleostei</taxon>
        <taxon>Anguilliformes</taxon>
        <taxon>Anguillidae</taxon>
        <taxon>Anguilla</taxon>
    </lineage>
</organism>
<evidence type="ECO:0000313" key="3">
    <source>
        <dbReference type="Proteomes" id="UP001044222"/>
    </source>
</evidence>
<keyword evidence="3" id="KW-1185">Reference proteome</keyword>
<dbReference type="AlphaFoldDB" id="A0A9D3LIY8"/>
<dbReference type="EMBL" id="JAFIRN010000019">
    <property type="protein sequence ID" value="KAG5830797.1"/>
    <property type="molecule type" value="Genomic_DNA"/>
</dbReference>